<proteinExistence type="predicted"/>
<dbReference type="EMBL" id="QWIJ01000643">
    <property type="protein sequence ID" value="RMX80096.1"/>
    <property type="molecule type" value="Genomic_DNA"/>
</dbReference>
<dbReference type="OrthoDB" id="4657524at2759"/>
<dbReference type="Pfam" id="PF22799">
    <property type="entry name" value="PIR1-like_C"/>
    <property type="match status" value="1"/>
</dbReference>
<comment type="caution">
    <text evidence="3">The sequence shown here is derived from an EMBL/GenBank/DDBJ whole genome shotgun (WGS) entry which is preliminary data.</text>
</comment>
<dbReference type="InterPro" id="IPR054508">
    <property type="entry name" value="PIR1-like_C"/>
</dbReference>
<dbReference type="Pfam" id="PF09792">
    <property type="entry name" value="But2"/>
    <property type="match status" value="1"/>
</dbReference>
<accession>A0A3M6WPD9</accession>
<sequence>MALGASAALLPRADQCCFQLTASGGASGTLGQLSDGQNRIGGGLGEATYCISNGMITDKSGRGCILIPSTTQFQCDKGASPDSGFSVGSGGNLQHNGDSTFYVCPADTGEYNIYTQKVEGQSKCVQVTLNTGGKCAAGMTSSQAITTSPAMSQQTVTTTVMPSKTCPAPQTVTMTETQMEQNTQYKPTTIYKTETQTEQNTQYKPTTVYQTETQTQQNTQNKPTTIYQTETQTVQNTQVVPTTVYSTKTEEQTETATKQTTVYETKTQQATTTAEQPTTVYKTKTVEETETAKVPVTQYVTKMETQQYCPSTQATSMATQSMGFQTMGTQTMATQTKPASTGQRSACPTNLNGDYQYPHLIVPISSEHPDQSYGTSYDGQVNGTTSSVYNFDIPQSYEGQTCSLVFLFPKKSDLETSDFTFNGEGSISVDHLSSAAKQSTTYNSCPKSAEHAGDFSPMPGNSYVIFTGDCAAGTTQSYELSANGGLSLESFQDYNPSPIGLYITTC</sequence>
<evidence type="ECO:0000313" key="3">
    <source>
        <dbReference type="EMBL" id="RMX80096.1"/>
    </source>
</evidence>
<feature type="domain" description="Ubiquitin 3 binding protein But2 C-terminal" evidence="1">
    <location>
        <begin position="356"/>
        <end position="496"/>
    </location>
</feature>
<evidence type="ECO:0000259" key="1">
    <source>
        <dbReference type="Pfam" id="PF09792"/>
    </source>
</evidence>
<feature type="domain" description="Cell wall mannoprotein PIR1-like C-terminal" evidence="2">
    <location>
        <begin position="54"/>
        <end position="127"/>
    </location>
</feature>
<dbReference type="PANTHER" id="PTHR39613">
    <property type="entry name" value="ANCHORED CELL WALL PROTEIN, PUTATIVE (AFU_ORTHOLOGUE AFUA_4G08960)-RELATED"/>
    <property type="match status" value="1"/>
</dbReference>
<dbReference type="AlphaFoldDB" id="A0A3M6WPD9"/>
<dbReference type="PANTHER" id="PTHR39613:SF1">
    <property type="entry name" value="ANCHORED CELL WALL PROTEIN, PUTATIVE (AFU_ORTHOLOGUE AFUA_4G08960)-RELATED"/>
    <property type="match status" value="1"/>
</dbReference>
<evidence type="ECO:0000259" key="2">
    <source>
        <dbReference type="Pfam" id="PF22799"/>
    </source>
</evidence>
<gene>
    <name evidence="3" type="ORF">D0869_07813</name>
</gene>
<organism evidence="3 4">
    <name type="scientific">Hortaea werneckii</name>
    <name type="common">Black yeast</name>
    <name type="synonym">Cladosporium werneckii</name>
    <dbReference type="NCBI Taxonomy" id="91943"/>
    <lineage>
        <taxon>Eukaryota</taxon>
        <taxon>Fungi</taxon>
        <taxon>Dikarya</taxon>
        <taxon>Ascomycota</taxon>
        <taxon>Pezizomycotina</taxon>
        <taxon>Dothideomycetes</taxon>
        <taxon>Dothideomycetidae</taxon>
        <taxon>Mycosphaerellales</taxon>
        <taxon>Teratosphaeriaceae</taxon>
        <taxon>Hortaea</taxon>
    </lineage>
</organism>
<evidence type="ECO:0000313" key="4">
    <source>
        <dbReference type="Proteomes" id="UP000281245"/>
    </source>
</evidence>
<dbReference type="InterPro" id="IPR018620">
    <property type="entry name" value="Ubiquitin3-bd_protein_But2_C"/>
</dbReference>
<protein>
    <submittedName>
        <fullName evidence="3">Uncharacterized protein</fullName>
    </submittedName>
</protein>
<dbReference type="Proteomes" id="UP000281245">
    <property type="component" value="Unassembled WGS sequence"/>
</dbReference>
<name>A0A3M6WPD9_HORWE</name>
<reference evidence="3 4" key="1">
    <citation type="journal article" date="2018" name="BMC Genomics">
        <title>Genomic evidence for intraspecific hybridization in a clonal and extremely halotolerant yeast.</title>
        <authorList>
            <person name="Gostincar C."/>
            <person name="Stajich J.E."/>
            <person name="Zupancic J."/>
            <person name="Zalar P."/>
            <person name="Gunde-Cimerman N."/>
        </authorList>
    </citation>
    <scope>NUCLEOTIDE SEQUENCE [LARGE SCALE GENOMIC DNA]</scope>
    <source>
        <strain evidence="3 4">EXF-6656</strain>
    </source>
</reference>